<sequence length="74" mass="8163">MPVIAYARQRGHVIQGGGASDLPCRCRDARRLELLPAAEAGVRTIDRETETEGGREVARSPHPRRRRGHGSSDF</sequence>
<evidence type="ECO:0000313" key="3">
    <source>
        <dbReference type="Proteomes" id="UP001066276"/>
    </source>
</evidence>
<dbReference type="EMBL" id="JANPWB010000009">
    <property type="protein sequence ID" value="KAJ1153381.1"/>
    <property type="molecule type" value="Genomic_DNA"/>
</dbReference>
<proteinExistence type="predicted"/>
<protein>
    <submittedName>
        <fullName evidence="2">Uncharacterized protein</fullName>
    </submittedName>
</protein>
<reference evidence="2" key="1">
    <citation type="journal article" date="2022" name="bioRxiv">
        <title>Sequencing and chromosome-scale assembly of the giantPleurodeles waltlgenome.</title>
        <authorList>
            <person name="Brown T."/>
            <person name="Elewa A."/>
            <person name="Iarovenko S."/>
            <person name="Subramanian E."/>
            <person name="Araus A.J."/>
            <person name="Petzold A."/>
            <person name="Susuki M."/>
            <person name="Suzuki K.-i.T."/>
            <person name="Hayashi T."/>
            <person name="Toyoda A."/>
            <person name="Oliveira C."/>
            <person name="Osipova E."/>
            <person name="Leigh N.D."/>
            <person name="Simon A."/>
            <person name="Yun M.H."/>
        </authorList>
    </citation>
    <scope>NUCLEOTIDE SEQUENCE</scope>
    <source>
        <strain evidence="2">20211129_DDA</strain>
        <tissue evidence="2">Liver</tissue>
    </source>
</reference>
<dbReference type="Proteomes" id="UP001066276">
    <property type="component" value="Chromosome 5"/>
</dbReference>
<name>A0AAV7RKP1_PLEWA</name>
<gene>
    <name evidence="2" type="ORF">NDU88_006142</name>
</gene>
<comment type="caution">
    <text evidence="2">The sequence shown here is derived from an EMBL/GenBank/DDBJ whole genome shotgun (WGS) entry which is preliminary data.</text>
</comment>
<feature type="compositionally biased region" description="Basic residues" evidence="1">
    <location>
        <begin position="61"/>
        <end position="74"/>
    </location>
</feature>
<feature type="compositionally biased region" description="Basic and acidic residues" evidence="1">
    <location>
        <begin position="44"/>
        <end position="59"/>
    </location>
</feature>
<dbReference type="AlphaFoldDB" id="A0AAV7RKP1"/>
<evidence type="ECO:0000256" key="1">
    <source>
        <dbReference type="SAM" id="MobiDB-lite"/>
    </source>
</evidence>
<feature type="region of interest" description="Disordered" evidence="1">
    <location>
        <begin position="39"/>
        <end position="74"/>
    </location>
</feature>
<organism evidence="2 3">
    <name type="scientific">Pleurodeles waltl</name>
    <name type="common">Iberian ribbed newt</name>
    <dbReference type="NCBI Taxonomy" id="8319"/>
    <lineage>
        <taxon>Eukaryota</taxon>
        <taxon>Metazoa</taxon>
        <taxon>Chordata</taxon>
        <taxon>Craniata</taxon>
        <taxon>Vertebrata</taxon>
        <taxon>Euteleostomi</taxon>
        <taxon>Amphibia</taxon>
        <taxon>Batrachia</taxon>
        <taxon>Caudata</taxon>
        <taxon>Salamandroidea</taxon>
        <taxon>Salamandridae</taxon>
        <taxon>Pleurodelinae</taxon>
        <taxon>Pleurodeles</taxon>
    </lineage>
</organism>
<keyword evidence="3" id="KW-1185">Reference proteome</keyword>
<evidence type="ECO:0000313" key="2">
    <source>
        <dbReference type="EMBL" id="KAJ1153381.1"/>
    </source>
</evidence>
<accession>A0AAV7RKP1</accession>